<sequence length="371" mass="41046">MSLSAEVRMRAEYNVKERRRLKSVVEKQDELLKVRVGEIDNLKAQLLPREAEATEAIHLHAESSNFETVEKSLQDEVNTLKERNTILEKERTALDVKVTDLEALVVHELELSSFGLQEKVTVYKDYMGKLVKFQDDQMKEVNDKFDKLAALGNAIEKGMQDGLSAGITHGVEGRALTDVSTYNPSTEADYISTLQHLQNVNFSLLAELRYNKDASVDTLMNILCLEKTLAERLGLTESQPYADQLMVPIHHSLDKVVIGATALSLALDVSNIRVQRIRENIANQRSALRDVFVSLSKPFSTEVLTGVEGTFDIMSTTGPITTALSTTFACTGSIAPISVDDYEVAGTDDQVGTDEHATPFPNVDDAELNIS</sequence>
<reference evidence="1" key="1">
    <citation type="journal article" date="2022" name="Int. J. Mol. Sci.">
        <title>Draft Genome of Tanacetum Coccineum: Genomic Comparison of Closely Related Tanacetum-Family Plants.</title>
        <authorList>
            <person name="Yamashiro T."/>
            <person name="Shiraishi A."/>
            <person name="Nakayama K."/>
            <person name="Satake H."/>
        </authorList>
    </citation>
    <scope>NUCLEOTIDE SEQUENCE</scope>
</reference>
<protein>
    <submittedName>
        <fullName evidence="1">Uncharacterized protein</fullName>
    </submittedName>
</protein>
<name>A0ABQ4X2W1_9ASTR</name>
<comment type="caution">
    <text evidence="1">The sequence shown here is derived from an EMBL/GenBank/DDBJ whole genome shotgun (WGS) entry which is preliminary data.</text>
</comment>
<dbReference type="Proteomes" id="UP001151760">
    <property type="component" value="Unassembled WGS sequence"/>
</dbReference>
<organism evidence="1 2">
    <name type="scientific">Tanacetum coccineum</name>
    <dbReference type="NCBI Taxonomy" id="301880"/>
    <lineage>
        <taxon>Eukaryota</taxon>
        <taxon>Viridiplantae</taxon>
        <taxon>Streptophyta</taxon>
        <taxon>Embryophyta</taxon>
        <taxon>Tracheophyta</taxon>
        <taxon>Spermatophyta</taxon>
        <taxon>Magnoliopsida</taxon>
        <taxon>eudicotyledons</taxon>
        <taxon>Gunneridae</taxon>
        <taxon>Pentapetalae</taxon>
        <taxon>asterids</taxon>
        <taxon>campanulids</taxon>
        <taxon>Asterales</taxon>
        <taxon>Asteraceae</taxon>
        <taxon>Asteroideae</taxon>
        <taxon>Anthemideae</taxon>
        <taxon>Anthemidinae</taxon>
        <taxon>Tanacetum</taxon>
    </lineage>
</organism>
<evidence type="ECO:0000313" key="1">
    <source>
        <dbReference type="EMBL" id="GJS59537.1"/>
    </source>
</evidence>
<proteinExistence type="predicted"/>
<keyword evidence="2" id="KW-1185">Reference proteome</keyword>
<reference evidence="1" key="2">
    <citation type="submission" date="2022-01" db="EMBL/GenBank/DDBJ databases">
        <authorList>
            <person name="Yamashiro T."/>
            <person name="Shiraishi A."/>
            <person name="Satake H."/>
            <person name="Nakayama K."/>
        </authorList>
    </citation>
    <scope>NUCLEOTIDE SEQUENCE</scope>
</reference>
<evidence type="ECO:0000313" key="2">
    <source>
        <dbReference type="Proteomes" id="UP001151760"/>
    </source>
</evidence>
<gene>
    <name evidence="1" type="ORF">Tco_0654321</name>
</gene>
<accession>A0ABQ4X2W1</accession>
<dbReference type="EMBL" id="BQNB010009156">
    <property type="protein sequence ID" value="GJS59537.1"/>
    <property type="molecule type" value="Genomic_DNA"/>
</dbReference>